<evidence type="ECO:0000313" key="2">
    <source>
        <dbReference type="EMBL" id="WYW56699.1"/>
    </source>
</evidence>
<keyword evidence="1" id="KW-1133">Transmembrane helix</keyword>
<protein>
    <submittedName>
        <fullName evidence="2">Uncharacterized protein</fullName>
    </submittedName>
</protein>
<feature type="transmembrane region" description="Helical" evidence="1">
    <location>
        <begin position="9"/>
        <end position="27"/>
    </location>
</feature>
<feature type="transmembrane region" description="Helical" evidence="1">
    <location>
        <begin position="104"/>
        <end position="125"/>
    </location>
</feature>
<feature type="transmembrane region" description="Helical" evidence="1">
    <location>
        <begin position="65"/>
        <end position="84"/>
    </location>
</feature>
<proteinExistence type="predicted"/>
<organism evidence="2 3">
    <name type="scientific">Polaribacter marinaquae</name>
    <dbReference type="NCBI Taxonomy" id="1642819"/>
    <lineage>
        <taxon>Bacteria</taxon>
        <taxon>Pseudomonadati</taxon>
        <taxon>Bacteroidota</taxon>
        <taxon>Flavobacteriia</taxon>
        <taxon>Flavobacteriales</taxon>
        <taxon>Flavobacteriaceae</taxon>
    </lineage>
</organism>
<evidence type="ECO:0000256" key="1">
    <source>
        <dbReference type="SAM" id="Phobius"/>
    </source>
</evidence>
<evidence type="ECO:0000313" key="3">
    <source>
        <dbReference type="Proteomes" id="UP001491088"/>
    </source>
</evidence>
<reference evidence="2 3" key="1">
    <citation type="submission" date="2024-03" db="EMBL/GenBank/DDBJ databases">
        <authorList>
            <person name="Cao K."/>
        </authorList>
    </citation>
    <scope>NUCLEOTIDE SEQUENCE [LARGE SCALE GENOMIC DNA]</scope>
    <source>
        <strain evidence="2 3">MCCC 1K00696</strain>
    </source>
</reference>
<accession>A0ABZ2TU88</accession>
<dbReference type="RefSeq" id="WP_340934702.1">
    <property type="nucleotide sequence ID" value="NZ_CP150496.1"/>
</dbReference>
<gene>
    <name evidence="2" type="ORF">WG950_05440</name>
</gene>
<sequence length="129" mass="15003">MNNFIKKGFILAGCTNIVAVLILSRLFTNETINKYDTTVMSNFGLLMIIVWGFAYLSVSKSYYKAKWLIAVFAIEKLIYSIIWIQWRLSNNVTPIFEEDKMAGIFYAIYGINDILFFVFFSYVFAKLLK</sequence>
<name>A0ABZ2TU88_9FLAO</name>
<keyword evidence="3" id="KW-1185">Reference proteome</keyword>
<dbReference type="Proteomes" id="UP001491088">
    <property type="component" value="Chromosome"/>
</dbReference>
<keyword evidence="1" id="KW-0812">Transmembrane</keyword>
<dbReference type="EMBL" id="CP150496">
    <property type="protein sequence ID" value="WYW56699.1"/>
    <property type="molecule type" value="Genomic_DNA"/>
</dbReference>
<feature type="transmembrane region" description="Helical" evidence="1">
    <location>
        <begin position="39"/>
        <end position="58"/>
    </location>
</feature>
<keyword evidence="1" id="KW-0472">Membrane</keyword>